<evidence type="ECO:0000259" key="15">
    <source>
        <dbReference type="Pfam" id="PF02563"/>
    </source>
</evidence>
<dbReference type="InterPro" id="IPR019554">
    <property type="entry name" value="Soluble_ligand-bd"/>
</dbReference>
<evidence type="ECO:0000256" key="1">
    <source>
        <dbReference type="ARBA" id="ARBA00004571"/>
    </source>
</evidence>
<comment type="subcellular location">
    <subcellularLocation>
        <location evidence="1">Cell outer membrane</location>
        <topology evidence="1">Multi-pass membrane protein</topology>
    </subcellularLocation>
</comment>
<keyword evidence="11" id="KW-0472">Membrane</keyword>
<reference evidence="18 19" key="1">
    <citation type="journal article" date="2016" name="Front. Microbiol.">
        <title>Comparative Genomic Analysis Reveals a Diverse Repertoire of Genes Involved in Prokaryote-Eukaryote Interactions within the Pseudovibrio Genus.</title>
        <authorList>
            <person name="Romano S."/>
            <person name="Fernandez-Guerra A."/>
            <person name="Reen F.J."/>
            <person name="Glockner F.O."/>
            <person name="Crowley S.P."/>
            <person name="O'Sullivan O."/>
            <person name="Cotter P.D."/>
            <person name="Adams C."/>
            <person name="Dobson A.D."/>
            <person name="O'Gara F."/>
        </authorList>
    </citation>
    <scope>NUCLEOTIDE SEQUENCE [LARGE SCALE GENOMIC DNA]</scope>
    <source>
        <strain evidence="18 19">Ad2</strain>
    </source>
</reference>
<dbReference type="Gene3D" id="3.10.560.10">
    <property type="entry name" value="Outer membrane lipoprotein wza domain like"/>
    <property type="match status" value="2"/>
</dbReference>
<dbReference type="GO" id="GO:0015288">
    <property type="term" value="F:porin activity"/>
    <property type="evidence" value="ECO:0007669"/>
    <property type="project" value="UniProtKB-KW"/>
</dbReference>
<dbReference type="RefSeq" id="WP_068008782.1">
    <property type="nucleotide sequence ID" value="NZ_FOFM01000021.1"/>
</dbReference>
<name>A0A165W8K1_9HYPH</name>
<evidence type="ECO:0000256" key="10">
    <source>
        <dbReference type="ARBA" id="ARBA00023114"/>
    </source>
</evidence>
<evidence type="ECO:0000256" key="5">
    <source>
        <dbReference type="ARBA" id="ARBA00022597"/>
    </source>
</evidence>
<keyword evidence="10" id="KW-0626">Porin</keyword>
<evidence type="ECO:0000313" key="18">
    <source>
        <dbReference type="EMBL" id="KZL16191.1"/>
    </source>
</evidence>
<dbReference type="GO" id="GO:0015159">
    <property type="term" value="F:polysaccharide transmembrane transporter activity"/>
    <property type="evidence" value="ECO:0007669"/>
    <property type="project" value="InterPro"/>
</dbReference>
<evidence type="ECO:0000259" key="17">
    <source>
        <dbReference type="Pfam" id="PF22461"/>
    </source>
</evidence>
<dbReference type="AlphaFoldDB" id="A0A165W8K1"/>
<evidence type="ECO:0000256" key="6">
    <source>
        <dbReference type="ARBA" id="ARBA00022692"/>
    </source>
</evidence>
<evidence type="ECO:0000256" key="7">
    <source>
        <dbReference type="ARBA" id="ARBA00022729"/>
    </source>
</evidence>
<evidence type="ECO:0000256" key="13">
    <source>
        <dbReference type="ARBA" id="ARBA00023237"/>
    </source>
</evidence>
<sequence>MHLIRTLAQSESVPGTSKIFKAIAIAAPLLGLVSGCGVLPSAGPITSEIQAASSDRREKPFDFHLIELDEEVVSVLSSYQPNGLAKVFQGGKWAPKHIVGVGDTVSVVVWEQGNDRLFTPTGQAGGVELGPFMVNQSGAITIPYVGKVHARGKSVERLQEALQVALDRKATDPQVIVTLKQNASSLVTVNGSVRQPGQYPLKLNGERLLDVVANAGGNASPASESYVSVARNGRQATQLLSSVFLNSDENVYIRPGDRVFVTHDPQTFTAFGSVPKVGEYPIQASNVSLVEALGRIGGLDKNSASAQGLFVFRYEDPQVITQLKPEYVGTNPGQVPVIYRLNMKDARSYFKGQLFALRDKDVVYVASSYGAELNKFIRILGGTLAIGRAATSF</sequence>
<evidence type="ECO:0000256" key="2">
    <source>
        <dbReference type="ARBA" id="ARBA00009450"/>
    </source>
</evidence>
<dbReference type="InterPro" id="IPR054765">
    <property type="entry name" value="SLBB_dom"/>
</dbReference>
<dbReference type="Proteomes" id="UP000076577">
    <property type="component" value="Unassembled WGS sequence"/>
</dbReference>
<dbReference type="STRING" id="989403.SAMN05421798_1219"/>
<keyword evidence="4" id="KW-1134">Transmembrane beta strand</keyword>
<dbReference type="GO" id="GO:0046930">
    <property type="term" value="C:pore complex"/>
    <property type="evidence" value="ECO:0007669"/>
    <property type="project" value="UniProtKB-KW"/>
</dbReference>
<dbReference type="EMBL" id="LMCB01000052">
    <property type="protein sequence ID" value="KZL16191.1"/>
    <property type="molecule type" value="Genomic_DNA"/>
</dbReference>
<dbReference type="Pfam" id="PF02563">
    <property type="entry name" value="Poly_export"/>
    <property type="match status" value="1"/>
</dbReference>
<dbReference type="GO" id="GO:0009279">
    <property type="term" value="C:cell outer membrane"/>
    <property type="evidence" value="ECO:0007669"/>
    <property type="project" value="UniProtKB-SubCell"/>
</dbReference>
<dbReference type="Pfam" id="PF22461">
    <property type="entry name" value="SLBB_2"/>
    <property type="match status" value="1"/>
</dbReference>
<keyword evidence="7" id="KW-0732">Signal</keyword>
<dbReference type="InterPro" id="IPR003715">
    <property type="entry name" value="Poly_export_N"/>
</dbReference>
<dbReference type="PATRIC" id="fig|989403.3.peg.3765"/>
<dbReference type="InterPro" id="IPR049712">
    <property type="entry name" value="Poly_export"/>
</dbReference>
<evidence type="ECO:0000256" key="9">
    <source>
        <dbReference type="ARBA" id="ARBA00023065"/>
    </source>
</evidence>
<keyword evidence="6" id="KW-0812">Transmembrane</keyword>
<keyword evidence="14" id="KW-0449">Lipoprotein</keyword>
<dbReference type="Pfam" id="PF10531">
    <property type="entry name" value="SLBB"/>
    <property type="match status" value="1"/>
</dbReference>
<keyword evidence="12" id="KW-0564">Palmitate</keyword>
<feature type="domain" description="Soluble ligand binding" evidence="16">
    <location>
        <begin position="187"/>
        <end position="234"/>
    </location>
</feature>
<dbReference type="OrthoDB" id="7198507at2"/>
<comment type="caution">
    <text evidence="18">The sequence shown here is derived from an EMBL/GenBank/DDBJ whole genome shotgun (WGS) entry which is preliminary data.</text>
</comment>
<evidence type="ECO:0000256" key="4">
    <source>
        <dbReference type="ARBA" id="ARBA00022452"/>
    </source>
</evidence>
<dbReference type="GO" id="GO:0006811">
    <property type="term" value="P:monoatomic ion transport"/>
    <property type="evidence" value="ECO:0007669"/>
    <property type="project" value="UniProtKB-KW"/>
</dbReference>
<keyword evidence="8" id="KW-0625">Polysaccharide transport</keyword>
<evidence type="ECO:0000256" key="12">
    <source>
        <dbReference type="ARBA" id="ARBA00023139"/>
    </source>
</evidence>
<dbReference type="PANTHER" id="PTHR33619">
    <property type="entry name" value="POLYSACCHARIDE EXPORT PROTEIN GFCE-RELATED"/>
    <property type="match status" value="1"/>
</dbReference>
<comment type="similarity">
    <text evidence="2">Belongs to the BexD/CtrA/VexA family.</text>
</comment>
<feature type="domain" description="Polysaccharide export protein N-terminal" evidence="15">
    <location>
        <begin position="97"/>
        <end position="179"/>
    </location>
</feature>
<evidence type="ECO:0000313" key="19">
    <source>
        <dbReference type="Proteomes" id="UP000076577"/>
    </source>
</evidence>
<keyword evidence="5" id="KW-0762">Sugar transport</keyword>
<proteinExistence type="inferred from homology"/>
<keyword evidence="9" id="KW-0406">Ion transport</keyword>
<evidence type="ECO:0000256" key="11">
    <source>
        <dbReference type="ARBA" id="ARBA00023136"/>
    </source>
</evidence>
<accession>A0A165W8K1</accession>
<keyword evidence="3" id="KW-0813">Transport</keyword>
<dbReference type="PANTHER" id="PTHR33619:SF3">
    <property type="entry name" value="POLYSACCHARIDE EXPORT PROTEIN GFCE-RELATED"/>
    <property type="match status" value="1"/>
</dbReference>
<keyword evidence="19" id="KW-1185">Reference proteome</keyword>
<organism evidence="18 19">
    <name type="scientific">Pseudovibrio axinellae</name>
    <dbReference type="NCBI Taxonomy" id="989403"/>
    <lineage>
        <taxon>Bacteria</taxon>
        <taxon>Pseudomonadati</taxon>
        <taxon>Pseudomonadota</taxon>
        <taxon>Alphaproteobacteria</taxon>
        <taxon>Hyphomicrobiales</taxon>
        <taxon>Stappiaceae</taxon>
        <taxon>Pseudovibrio</taxon>
    </lineage>
</organism>
<evidence type="ECO:0000256" key="8">
    <source>
        <dbReference type="ARBA" id="ARBA00023047"/>
    </source>
</evidence>
<evidence type="ECO:0000256" key="3">
    <source>
        <dbReference type="ARBA" id="ARBA00022448"/>
    </source>
</evidence>
<gene>
    <name evidence="18" type="ORF">PsAD2_03494</name>
</gene>
<keyword evidence="13" id="KW-0998">Cell outer membrane</keyword>
<protein>
    <submittedName>
        <fullName evidence="18">Polysaccharide biosynthesis/export protein</fullName>
    </submittedName>
</protein>
<dbReference type="Gene3D" id="3.30.1950.10">
    <property type="entry name" value="wza like domain"/>
    <property type="match status" value="1"/>
</dbReference>
<evidence type="ECO:0000256" key="14">
    <source>
        <dbReference type="ARBA" id="ARBA00023288"/>
    </source>
</evidence>
<evidence type="ECO:0000259" key="16">
    <source>
        <dbReference type="Pfam" id="PF10531"/>
    </source>
</evidence>
<feature type="domain" description="SLBB" evidence="17">
    <location>
        <begin position="268"/>
        <end position="365"/>
    </location>
</feature>